<dbReference type="GO" id="GO:0050660">
    <property type="term" value="F:flavin adenine dinucleotide binding"/>
    <property type="evidence" value="ECO:0007669"/>
    <property type="project" value="InterPro"/>
</dbReference>
<comment type="similarity">
    <text evidence="1">Belongs to the FAD-binding monooxygenase family.</text>
</comment>
<accession>A0A8H3W1B4</accession>
<proteinExistence type="inferred from homology"/>
<keyword evidence="3" id="KW-0274">FAD</keyword>
<dbReference type="OrthoDB" id="74360at2759"/>
<keyword evidence="4" id="KW-0560">Oxidoreductase</keyword>
<dbReference type="Pfam" id="PF00743">
    <property type="entry name" value="FMO-like"/>
    <property type="match status" value="1"/>
</dbReference>
<dbReference type="Proteomes" id="UP000434172">
    <property type="component" value="Unassembled WGS sequence"/>
</dbReference>
<evidence type="ECO:0000256" key="1">
    <source>
        <dbReference type="ARBA" id="ARBA00010139"/>
    </source>
</evidence>
<dbReference type="AlphaFoldDB" id="A0A8H3W1B4"/>
<evidence type="ECO:0000313" key="6">
    <source>
        <dbReference type="Proteomes" id="UP000434172"/>
    </source>
</evidence>
<dbReference type="SUPFAM" id="SSF51905">
    <property type="entry name" value="FAD/NAD(P)-binding domain"/>
    <property type="match status" value="3"/>
</dbReference>
<evidence type="ECO:0000313" key="5">
    <source>
        <dbReference type="EMBL" id="KAF0317331.1"/>
    </source>
</evidence>
<reference evidence="5 6" key="1">
    <citation type="submission" date="2019-12" db="EMBL/GenBank/DDBJ databases">
        <title>A genome sequence resource for the geographically widespread anthracnose pathogen Colletotrichum asianum.</title>
        <authorList>
            <person name="Meng Y."/>
        </authorList>
    </citation>
    <scope>NUCLEOTIDE SEQUENCE [LARGE SCALE GENOMIC DNA]</scope>
    <source>
        <strain evidence="5 6">ICMP 18580</strain>
    </source>
</reference>
<sequence>MTASVQAPVTAAVSPGLVTTPHINDGVARMPSAELPEILNDGAVFPSAAMSELSGISEDPFNFDSKFAYTPHKMKVFTIGAGFSGLLMAHKFQHRFPEIRDIVEHTIFEAHSEVGGTWFINNYPGVQCDVPAHIYAFPFDPNPNWSRFYASGPEILENIKSTVRKWNLDRDLQLNTRVIGAQWQEAKGQWKVTVEHEGKQREEHCHVLISAQGVLVHESWPDIPGLRDFEGHITHSALWDHNYDYSNRKVAVIGNGSSGIQIVPQMQKLPGTDVVNFIRGQAWVYYRAPPSKHLGRDDPDPNPKYTDAEREMFQDPDYHLQHRKGIISRTNKSFHIFMKGKNNEEGMKLAAAQMAEKLGHDSKLCDMLIPKWELGCRRITPGPGYLESFLQPNCNVTNSPITNISKKGVHTADGKLYECDVIVCATGFDVSHRPRYPIVGKKKVDLATRWADDPDSYISVAIPDYPNYFMMMGPNCLGGHGSLVESLNWTGDYFIKWIKKMATEDIKYVEPKQEVVDAFIRYSDQVHKTLVWSGGCKSWYKRNRVDGRVTALFGGSAHLFNRMLNGIRAEDFNICYRTSNPFRFMGNGFTAWEMDPKNDLSWYVEKADKVHDACAS</sequence>
<name>A0A8H3W1B4_9PEZI</name>
<organism evidence="5 6">
    <name type="scientific">Colletotrichum asianum</name>
    <dbReference type="NCBI Taxonomy" id="702518"/>
    <lineage>
        <taxon>Eukaryota</taxon>
        <taxon>Fungi</taxon>
        <taxon>Dikarya</taxon>
        <taxon>Ascomycota</taxon>
        <taxon>Pezizomycotina</taxon>
        <taxon>Sordariomycetes</taxon>
        <taxon>Hypocreomycetidae</taxon>
        <taxon>Glomerellales</taxon>
        <taxon>Glomerellaceae</taxon>
        <taxon>Colletotrichum</taxon>
        <taxon>Colletotrichum gloeosporioides species complex</taxon>
    </lineage>
</organism>
<keyword evidence="2" id="KW-0285">Flavoprotein</keyword>
<dbReference type="EMBL" id="WOWK01000133">
    <property type="protein sequence ID" value="KAF0317331.1"/>
    <property type="molecule type" value="Genomic_DNA"/>
</dbReference>
<protein>
    <submittedName>
        <fullName evidence="5">Cyclohexanone -monooxygenase</fullName>
    </submittedName>
</protein>
<dbReference type="InterPro" id="IPR020946">
    <property type="entry name" value="Flavin_mOase-like"/>
</dbReference>
<evidence type="ECO:0000256" key="2">
    <source>
        <dbReference type="ARBA" id="ARBA00022630"/>
    </source>
</evidence>
<keyword evidence="6" id="KW-1185">Reference proteome</keyword>
<dbReference type="PANTHER" id="PTHR42877">
    <property type="entry name" value="L-ORNITHINE N(5)-MONOOXYGENASE-RELATED"/>
    <property type="match status" value="1"/>
</dbReference>
<dbReference type="PANTHER" id="PTHR42877:SF2">
    <property type="entry name" value="FAD_NAD(P)-BINDING DOMAIN-CONTAINING PROTEIN"/>
    <property type="match status" value="1"/>
</dbReference>
<comment type="caution">
    <text evidence="5">The sequence shown here is derived from an EMBL/GenBank/DDBJ whole genome shotgun (WGS) entry which is preliminary data.</text>
</comment>
<dbReference type="InterPro" id="IPR051209">
    <property type="entry name" value="FAD-bind_Monooxygenase_sf"/>
</dbReference>
<evidence type="ECO:0000256" key="4">
    <source>
        <dbReference type="ARBA" id="ARBA00023002"/>
    </source>
</evidence>
<dbReference type="Gene3D" id="3.50.50.60">
    <property type="entry name" value="FAD/NAD(P)-binding domain"/>
    <property type="match status" value="2"/>
</dbReference>
<gene>
    <name evidence="5" type="ORF">GQ607_015458</name>
</gene>
<dbReference type="GO" id="GO:0050661">
    <property type="term" value="F:NADP binding"/>
    <property type="evidence" value="ECO:0007669"/>
    <property type="project" value="InterPro"/>
</dbReference>
<evidence type="ECO:0000256" key="3">
    <source>
        <dbReference type="ARBA" id="ARBA00022827"/>
    </source>
</evidence>
<keyword evidence="5" id="KW-0503">Monooxygenase</keyword>
<dbReference type="InterPro" id="IPR036188">
    <property type="entry name" value="FAD/NAD-bd_sf"/>
</dbReference>
<dbReference type="GO" id="GO:0004499">
    <property type="term" value="F:N,N-dimethylaniline monooxygenase activity"/>
    <property type="evidence" value="ECO:0007669"/>
    <property type="project" value="InterPro"/>
</dbReference>